<organism evidence="1 2">
    <name type="scientific">Actinomadura montaniterrae</name>
    <dbReference type="NCBI Taxonomy" id="1803903"/>
    <lineage>
        <taxon>Bacteria</taxon>
        <taxon>Bacillati</taxon>
        <taxon>Actinomycetota</taxon>
        <taxon>Actinomycetes</taxon>
        <taxon>Streptosporangiales</taxon>
        <taxon>Thermomonosporaceae</taxon>
        <taxon>Actinomadura</taxon>
    </lineage>
</organism>
<dbReference type="RefSeq" id="WP_151538953.1">
    <property type="nucleotide sequence ID" value="NZ_WBMR01000011.1"/>
</dbReference>
<name>A0A6L3W759_9ACTN</name>
<sequence>MPDPAPAAPDDLDDLDQEEEGAAHSCCLLEFSMGSGGAPQGDIFVGTSVADLAAAFAGHYDGRGADSNLVMRCGALLHLWVVQEGVIVEGVDLRPYLRTGDARCDEALAETIAAQRRDDDLWDVLDRVMDPYDFDEARALPLLAHVLDLHERSEAGDADAGSRLDRILEDAEAGKAPASHGGVAVERLDLDWDAVAAAAPPLREPVLRAGRVRVRWASDDLMEDHTYLDDWGEEWVEPLHIGANDLENGDG</sequence>
<proteinExistence type="predicted"/>
<comment type="caution">
    <text evidence="1">The sequence shown here is derived from an EMBL/GenBank/DDBJ whole genome shotgun (WGS) entry which is preliminary data.</text>
</comment>
<reference evidence="1 2" key="1">
    <citation type="submission" date="2019-09" db="EMBL/GenBank/DDBJ databases">
        <title>Actinomadura physcomitrii sp. nov., a novel actinomycete isolated from moss [Physcomitrium sphaericum (Ludw) Fuernr].</title>
        <authorList>
            <person name="Liu C."/>
            <person name="Zhuang X."/>
        </authorList>
    </citation>
    <scope>NUCLEOTIDE SEQUENCE [LARGE SCALE GENOMIC DNA]</scope>
    <source>
        <strain evidence="1 2">CYP1-1B</strain>
    </source>
</reference>
<accession>A0A6L3W759</accession>
<dbReference type="Proteomes" id="UP000483004">
    <property type="component" value="Unassembled WGS sequence"/>
</dbReference>
<dbReference type="OrthoDB" id="3373661at2"/>
<evidence type="ECO:0000313" key="2">
    <source>
        <dbReference type="Proteomes" id="UP000483004"/>
    </source>
</evidence>
<dbReference type="AlphaFoldDB" id="A0A6L3W759"/>
<dbReference type="EMBL" id="WBMR01000011">
    <property type="protein sequence ID" value="KAB2387782.1"/>
    <property type="molecule type" value="Genomic_DNA"/>
</dbReference>
<protein>
    <submittedName>
        <fullName evidence="1">Uncharacterized protein</fullName>
    </submittedName>
</protein>
<gene>
    <name evidence="1" type="ORF">F9B16_06210</name>
</gene>
<keyword evidence="2" id="KW-1185">Reference proteome</keyword>
<evidence type="ECO:0000313" key="1">
    <source>
        <dbReference type="EMBL" id="KAB2387782.1"/>
    </source>
</evidence>